<evidence type="ECO:0000256" key="1">
    <source>
        <dbReference type="ARBA" id="ARBA00023157"/>
    </source>
</evidence>
<dbReference type="Proteomes" id="UP000001070">
    <property type="component" value="Unassembled WGS sequence"/>
</dbReference>
<dbReference type="InterPro" id="IPR002223">
    <property type="entry name" value="Kunitz_BPTI"/>
</dbReference>
<keyword evidence="1" id="KW-1015">Disulfide bond</keyword>
<dbReference type="PROSITE" id="PS50279">
    <property type="entry name" value="BPTI_KUNITZ_2"/>
    <property type="match status" value="1"/>
</dbReference>
<name>B4JQI2_DROGR</name>
<dbReference type="GO" id="GO:0004867">
    <property type="term" value="F:serine-type endopeptidase inhibitor activity"/>
    <property type="evidence" value="ECO:0007669"/>
    <property type="project" value="InterPro"/>
</dbReference>
<comment type="similarity">
    <text evidence="2">Belongs to the venom Kunitz-type family. 03 (sub-Kunitz) subfamily.</text>
</comment>
<evidence type="ECO:0000259" key="4">
    <source>
        <dbReference type="PROSITE" id="PS50279"/>
    </source>
</evidence>
<dbReference type="AlphaFoldDB" id="B4JQI2"/>
<dbReference type="InterPro" id="IPR051388">
    <property type="entry name" value="Serpin_venom_toxin"/>
</dbReference>
<dbReference type="InParanoid" id="B4JQI2"/>
<dbReference type="PANTHER" id="PTHR46751:SF1">
    <property type="entry name" value="WAP FOUR-DISULFIDE CORE DOMAIN PROTEIN 6A"/>
    <property type="match status" value="1"/>
</dbReference>
<dbReference type="PANTHER" id="PTHR46751">
    <property type="entry name" value="EPPIN"/>
    <property type="match status" value="1"/>
</dbReference>
<dbReference type="OrthoDB" id="4473401at2759"/>
<accession>B4JQI2</accession>
<dbReference type="PhylomeDB" id="B4JQI2"/>
<dbReference type="SUPFAM" id="SSF57362">
    <property type="entry name" value="BPTI-like"/>
    <property type="match status" value="1"/>
</dbReference>
<dbReference type="Gene3D" id="4.10.410.10">
    <property type="entry name" value="Pancreatic trypsin inhibitor Kunitz domain"/>
    <property type="match status" value="1"/>
</dbReference>
<dbReference type="InterPro" id="IPR036880">
    <property type="entry name" value="Kunitz_BPTI_sf"/>
</dbReference>
<dbReference type="FunCoup" id="B4JQI2">
    <property type="interactions" value="4"/>
</dbReference>
<evidence type="ECO:0000313" key="5">
    <source>
        <dbReference type="EMBL" id="EDV99162.1"/>
    </source>
</evidence>
<evidence type="ECO:0000256" key="3">
    <source>
        <dbReference type="SAM" id="SignalP"/>
    </source>
</evidence>
<dbReference type="SMART" id="SM00131">
    <property type="entry name" value="KU"/>
    <property type="match status" value="1"/>
</dbReference>
<gene>
    <name evidence="5" type="primary">Dgri\GH13182</name>
    <name evidence="5" type="ORF">Dgri_GH13182</name>
</gene>
<evidence type="ECO:0000313" key="6">
    <source>
        <dbReference type="Proteomes" id="UP000001070"/>
    </source>
</evidence>
<feature type="signal peptide" evidence="3">
    <location>
        <begin position="1"/>
        <end position="22"/>
    </location>
</feature>
<keyword evidence="3" id="KW-0732">Signal</keyword>
<evidence type="ECO:0000256" key="2">
    <source>
        <dbReference type="ARBA" id="ARBA00038506"/>
    </source>
</evidence>
<sequence>MKYAFVQLIAIGLLMCLSMVQAKPGRCNEENSKNGMPPKGVTFMAYMPRWTYDAAKNVCFEFIFGGWGGNNNRFDCRDDCEMTCKD</sequence>
<protein>
    <submittedName>
        <fullName evidence="5">GH13182</fullName>
    </submittedName>
</protein>
<dbReference type="EMBL" id="CH916372">
    <property type="protein sequence ID" value="EDV99162.1"/>
    <property type="molecule type" value="Genomic_DNA"/>
</dbReference>
<dbReference type="HOGENOM" id="CLU_164133_0_2_1"/>
<keyword evidence="6" id="KW-1185">Reference proteome</keyword>
<proteinExistence type="inferred from homology"/>
<organism evidence="6">
    <name type="scientific">Drosophila grimshawi</name>
    <name type="common">Hawaiian fruit fly</name>
    <name type="synonym">Idiomyia grimshawi</name>
    <dbReference type="NCBI Taxonomy" id="7222"/>
    <lineage>
        <taxon>Eukaryota</taxon>
        <taxon>Metazoa</taxon>
        <taxon>Ecdysozoa</taxon>
        <taxon>Arthropoda</taxon>
        <taxon>Hexapoda</taxon>
        <taxon>Insecta</taxon>
        <taxon>Pterygota</taxon>
        <taxon>Neoptera</taxon>
        <taxon>Endopterygota</taxon>
        <taxon>Diptera</taxon>
        <taxon>Brachycera</taxon>
        <taxon>Muscomorpha</taxon>
        <taxon>Ephydroidea</taxon>
        <taxon>Drosophilidae</taxon>
        <taxon>Drosophila</taxon>
        <taxon>Hawaiian Drosophila</taxon>
    </lineage>
</organism>
<feature type="domain" description="BPTI/Kunitz inhibitor" evidence="4">
    <location>
        <begin position="27"/>
        <end position="84"/>
    </location>
</feature>
<reference evidence="5 6" key="1">
    <citation type="journal article" date="2007" name="Nature">
        <title>Evolution of genes and genomes on the Drosophila phylogeny.</title>
        <authorList>
            <consortium name="Drosophila 12 Genomes Consortium"/>
            <person name="Clark A.G."/>
            <person name="Eisen M.B."/>
            <person name="Smith D.R."/>
            <person name="Bergman C.M."/>
            <person name="Oliver B."/>
            <person name="Markow T.A."/>
            <person name="Kaufman T.C."/>
            <person name="Kellis M."/>
            <person name="Gelbart W."/>
            <person name="Iyer V.N."/>
            <person name="Pollard D.A."/>
            <person name="Sackton T.B."/>
            <person name="Larracuente A.M."/>
            <person name="Singh N.D."/>
            <person name="Abad J.P."/>
            <person name="Abt D.N."/>
            <person name="Adryan B."/>
            <person name="Aguade M."/>
            <person name="Akashi H."/>
            <person name="Anderson W.W."/>
            <person name="Aquadro C.F."/>
            <person name="Ardell D.H."/>
            <person name="Arguello R."/>
            <person name="Artieri C.G."/>
            <person name="Barbash D.A."/>
            <person name="Barker D."/>
            <person name="Barsanti P."/>
            <person name="Batterham P."/>
            <person name="Batzoglou S."/>
            <person name="Begun D."/>
            <person name="Bhutkar A."/>
            <person name="Blanco E."/>
            <person name="Bosak S.A."/>
            <person name="Bradley R.K."/>
            <person name="Brand A.D."/>
            <person name="Brent M.R."/>
            <person name="Brooks A.N."/>
            <person name="Brown R.H."/>
            <person name="Butlin R.K."/>
            <person name="Caggese C."/>
            <person name="Calvi B.R."/>
            <person name="Bernardo de Carvalho A."/>
            <person name="Caspi A."/>
            <person name="Castrezana S."/>
            <person name="Celniker S.E."/>
            <person name="Chang J.L."/>
            <person name="Chapple C."/>
            <person name="Chatterji S."/>
            <person name="Chinwalla A."/>
            <person name="Civetta A."/>
            <person name="Clifton S.W."/>
            <person name="Comeron J.M."/>
            <person name="Costello J.C."/>
            <person name="Coyne J.A."/>
            <person name="Daub J."/>
            <person name="David R.G."/>
            <person name="Delcher A.L."/>
            <person name="Delehaunty K."/>
            <person name="Do C.B."/>
            <person name="Ebling H."/>
            <person name="Edwards K."/>
            <person name="Eickbush T."/>
            <person name="Evans J.D."/>
            <person name="Filipski A."/>
            <person name="Findeiss S."/>
            <person name="Freyhult E."/>
            <person name="Fulton L."/>
            <person name="Fulton R."/>
            <person name="Garcia A.C."/>
            <person name="Gardiner A."/>
            <person name="Garfield D.A."/>
            <person name="Garvin B.E."/>
            <person name="Gibson G."/>
            <person name="Gilbert D."/>
            <person name="Gnerre S."/>
            <person name="Godfrey J."/>
            <person name="Good R."/>
            <person name="Gotea V."/>
            <person name="Gravely B."/>
            <person name="Greenberg A.J."/>
            <person name="Griffiths-Jones S."/>
            <person name="Gross S."/>
            <person name="Guigo R."/>
            <person name="Gustafson E.A."/>
            <person name="Haerty W."/>
            <person name="Hahn M.W."/>
            <person name="Halligan D.L."/>
            <person name="Halpern A.L."/>
            <person name="Halter G.M."/>
            <person name="Han M.V."/>
            <person name="Heger A."/>
            <person name="Hillier L."/>
            <person name="Hinrichs A.S."/>
            <person name="Holmes I."/>
            <person name="Hoskins R.A."/>
            <person name="Hubisz M.J."/>
            <person name="Hultmark D."/>
            <person name="Huntley M.A."/>
            <person name="Jaffe D.B."/>
            <person name="Jagadeeshan S."/>
            <person name="Jeck W.R."/>
            <person name="Johnson J."/>
            <person name="Jones C.D."/>
            <person name="Jordan W.C."/>
            <person name="Karpen G.H."/>
            <person name="Kataoka E."/>
            <person name="Keightley P.D."/>
            <person name="Kheradpour P."/>
            <person name="Kirkness E.F."/>
            <person name="Koerich L.B."/>
            <person name="Kristiansen K."/>
            <person name="Kudrna D."/>
            <person name="Kulathinal R.J."/>
            <person name="Kumar S."/>
            <person name="Kwok R."/>
            <person name="Lander E."/>
            <person name="Langley C.H."/>
            <person name="Lapoint R."/>
            <person name="Lazzaro B.P."/>
            <person name="Lee S.J."/>
            <person name="Levesque L."/>
            <person name="Li R."/>
            <person name="Lin C.F."/>
            <person name="Lin M.F."/>
            <person name="Lindblad-Toh K."/>
            <person name="Llopart A."/>
            <person name="Long M."/>
            <person name="Low L."/>
            <person name="Lozovsky E."/>
            <person name="Lu J."/>
            <person name="Luo M."/>
            <person name="Machado C.A."/>
            <person name="Makalowski W."/>
            <person name="Marzo M."/>
            <person name="Matsuda M."/>
            <person name="Matzkin L."/>
            <person name="McAllister B."/>
            <person name="McBride C.S."/>
            <person name="McKernan B."/>
            <person name="McKernan K."/>
            <person name="Mendez-Lago M."/>
            <person name="Minx P."/>
            <person name="Mollenhauer M.U."/>
            <person name="Montooth K."/>
            <person name="Mount S.M."/>
            <person name="Mu X."/>
            <person name="Myers E."/>
            <person name="Negre B."/>
            <person name="Newfeld S."/>
            <person name="Nielsen R."/>
            <person name="Noor M.A."/>
            <person name="O'Grady P."/>
            <person name="Pachter L."/>
            <person name="Papaceit M."/>
            <person name="Parisi M.J."/>
            <person name="Parisi M."/>
            <person name="Parts L."/>
            <person name="Pedersen J.S."/>
            <person name="Pesole G."/>
            <person name="Phillippy A.M."/>
            <person name="Ponting C.P."/>
            <person name="Pop M."/>
            <person name="Porcelli D."/>
            <person name="Powell J.R."/>
            <person name="Prohaska S."/>
            <person name="Pruitt K."/>
            <person name="Puig M."/>
            <person name="Quesneville H."/>
            <person name="Ram K.R."/>
            <person name="Rand D."/>
            <person name="Rasmussen M.D."/>
            <person name="Reed L.K."/>
            <person name="Reenan R."/>
            <person name="Reily A."/>
            <person name="Remington K.A."/>
            <person name="Rieger T.T."/>
            <person name="Ritchie M.G."/>
            <person name="Robin C."/>
            <person name="Rogers Y.H."/>
            <person name="Rohde C."/>
            <person name="Rozas J."/>
            <person name="Rubenfield M.J."/>
            <person name="Ruiz A."/>
            <person name="Russo S."/>
            <person name="Salzberg S.L."/>
            <person name="Sanchez-Gracia A."/>
            <person name="Saranga D.J."/>
            <person name="Sato H."/>
            <person name="Schaeffer S.W."/>
            <person name="Schatz M.C."/>
            <person name="Schlenke T."/>
            <person name="Schwartz R."/>
            <person name="Segarra C."/>
            <person name="Singh R.S."/>
            <person name="Sirot L."/>
            <person name="Sirota M."/>
            <person name="Sisneros N.B."/>
            <person name="Smith C.D."/>
            <person name="Smith T.F."/>
            <person name="Spieth J."/>
            <person name="Stage D.E."/>
            <person name="Stark A."/>
            <person name="Stephan W."/>
            <person name="Strausberg R.L."/>
            <person name="Strempel S."/>
            <person name="Sturgill D."/>
            <person name="Sutton G."/>
            <person name="Sutton G.G."/>
            <person name="Tao W."/>
            <person name="Teichmann S."/>
            <person name="Tobari Y.N."/>
            <person name="Tomimura Y."/>
            <person name="Tsolas J.M."/>
            <person name="Valente V.L."/>
            <person name="Venter E."/>
            <person name="Venter J.C."/>
            <person name="Vicario S."/>
            <person name="Vieira F.G."/>
            <person name="Vilella A.J."/>
            <person name="Villasante A."/>
            <person name="Walenz B."/>
            <person name="Wang J."/>
            <person name="Wasserman M."/>
            <person name="Watts T."/>
            <person name="Wilson D."/>
            <person name="Wilson R.K."/>
            <person name="Wing R.A."/>
            <person name="Wolfner M.F."/>
            <person name="Wong A."/>
            <person name="Wong G.K."/>
            <person name="Wu C.I."/>
            <person name="Wu G."/>
            <person name="Yamamoto D."/>
            <person name="Yang H.P."/>
            <person name="Yang S.P."/>
            <person name="Yorke J.A."/>
            <person name="Yoshida K."/>
            <person name="Zdobnov E."/>
            <person name="Zhang P."/>
            <person name="Zhang Y."/>
            <person name="Zimin A.V."/>
            <person name="Baldwin J."/>
            <person name="Abdouelleil A."/>
            <person name="Abdulkadir J."/>
            <person name="Abebe A."/>
            <person name="Abera B."/>
            <person name="Abreu J."/>
            <person name="Acer S.C."/>
            <person name="Aftuck L."/>
            <person name="Alexander A."/>
            <person name="An P."/>
            <person name="Anderson E."/>
            <person name="Anderson S."/>
            <person name="Arachi H."/>
            <person name="Azer M."/>
            <person name="Bachantsang P."/>
            <person name="Barry A."/>
            <person name="Bayul T."/>
            <person name="Berlin A."/>
            <person name="Bessette D."/>
            <person name="Bloom T."/>
            <person name="Blye J."/>
            <person name="Boguslavskiy L."/>
            <person name="Bonnet C."/>
            <person name="Boukhgalter B."/>
            <person name="Bourzgui I."/>
            <person name="Brown A."/>
            <person name="Cahill P."/>
            <person name="Channer S."/>
            <person name="Cheshatsang Y."/>
            <person name="Chuda L."/>
            <person name="Citroen M."/>
            <person name="Collymore A."/>
            <person name="Cooke P."/>
            <person name="Costello M."/>
            <person name="D'Aco K."/>
            <person name="Daza R."/>
            <person name="De Haan G."/>
            <person name="DeGray S."/>
            <person name="DeMaso C."/>
            <person name="Dhargay N."/>
            <person name="Dooley K."/>
            <person name="Dooley E."/>
            <person name="Doricent M."/>
            <person name="Dorje P."/>
            <person name="Dorjee K."/>
            <person name="Dupes A."/>
            <person name="Elong R."/>
            <person name="Falk J."/>
            <person name="Farina A."/>
            <person name="Faro S."/>
            <person name="Ferguson D."/>
            <person name="Fisher S."/>
            <person name="Foley C.D."/>
            <person name="Franke A."/>
            <person name="Friedrich D."/>
            <person name="Gadbois L."/>
            <person name="Gearin G."/>
            <person name="Gearin C.R."/>
            <person name="Giannoukos G."/>
            <person name="Goode T."/>
            <person name="Graham J."/>
            <person name="Grandbois E."/>
            <person name="Grewal S."/>
            <person name="Gyaltsen K."/>
            <person name="Hafez N."/>
            <person name="Hagos B."/>
            <person name="Hall J."/>
            <person name="Henson C."/>
            <person name="Hollinger A."/>
            <person name="Honan T."/>
            <person name="Huard M.D."/>
            <person name="Hughes L."/>
            <person name="Hurhula B."/>
            <person name="Husby M.E."/>
            <person name="Kamat A."/>
            <person name="Kanga B."/>
            <person name="Kashin S."/>
            <person name="Khazanovich D."/>
            <person name="Kisner P."/>
            <person name="Lance K."/>
            <person name="Lara M."/>
            <person name="Lee W."/>
            <person name="Lennon N."/>
            <person name="Letendre F."/>
            <person name="LeVine R."/>
            <person name="Lipovsky A."/>
            <person name="Liu X."/>
            <person name="Liu J."/>
            <person name="Liu S."/>
            <person name="Lokyitsang T."/>
            <person name="Lokyitsang Y."/>
            <person name="Lubonja R."/>
            <person name="Lui A."/>
            <person name="MacDonald P."/>
            <person name="Magnisalis V."/>
            <person name="Maru K."/>
            <person name="Matthews C."/>
            <person name="McCusker W."/>
            <person name="McDonough S."/>
            <person name="Mehta T."/>
            <person name="Meldrim J."/>
            <person name="Meneus L."/>
            <person name="Mihai O."/>
            <person name="Mihalev A."/>
            <person name="Mihova T."/>
            <person name="Mittelman R."/>
            <person name="Mlenga V."/>
            <person name="Montmayeur A."/>
            <person name="Mulrain L."/>
            <person name="Navidi A."/>
            <person name="Naylor J."/>
            <person name="Negash T."/>
            <person name="Nguyen T."/>
            <person name="Nguyen N."/>
            <person name="Nicol R."/>
            <person name="Norbu C."/>
            <person name="Norbu N."/>
            <person name="Novod N."/>
            <person name="O'Neill B."/>
            <person name="Osman S."/>
            <person name="Markiewicz E."/>
            <person name="Oyono O.L."/>
            <person name="Patti C."/>
            <person name="Phunkhang P."/>
            <person name="Pierre F."/>
            <person name="Priest M."/>
            <person name="Raghuraman S."/>
            <person name="Rege F."/>
            <person name="Reyes R."/>
            <person name="Rise C."/>
            <person name="Rogov P."/>
            <person name="Ross K."/>
            <person name="Ryan E."/>
            <person name="Settipalli S."/>
            <person name="Shea T."/>
            <person name="Sherpa N."/>
            <person name="Shi L."/>
            <person name="Shih D."/>
            <person name="Sparrow T."/>
            <person name="Spaulding J."/>
            <person name="Stalker J."/>
            <person name="Stange-Thomann N."/>
            <person name="Stavropoulos S."/>
            <person name="Stone C."/>
            <person name="Strader C."/>
            <person name="Tesfaye S."/>
            <person name="Thomson T."/>
            <person name="Thoulutsang Y."/>
            <person name="Thoulutsang D."/>
            <person name="Topham K."/>
            <person name="Topping I."/>
            <person name="Tsamla T."/>
            <person name="Vassiliev H."/>
            <person name="Vo A."/>
            <person name="Wangchuk T."/>
            <person name="Wangdi T."/>
            <person name="Weiand M."/>
            <person name="Wilkinson J."/>
            <person name="Wilson A."/>
            <person name="Yadav S."/>
            <person name="Young G."/>
            <person name="Yu Q."/>
            <person name="Zembek L."/>
            <person name="Zhong D."/>
            <person name="Zimmer A."/>
            <person name="Zwirko Z."/>
            <person name="Jaffe D.B."/>
            <person name="Alvarez P."/>
            <person name="Brockman W."/>
            <person name="Butler J."/>
            <person name="Chin C."/>
            <person name="Gnerre S."/>
            <person name="Grabherr M."/>
            <person name="Kleber M."/>
            <person name="Mauceli E."/>
            <person name="MacCallum I."/>
        </authorList>
    </citation>
    <scope>NUCLEOTIDE SEQUENCE [LARGE SCALE GENOMIC DNA]</scope>
    <source>
        <strain evidence="6">Tucson 15287-2541.00</strain>
    </source>
</reference>
<dbReference type="eggNOG" id="KOG4295">
    <property type="taxonomic scope" value="Eukaryota"/>
</dbReference>
<dbReference type="Pfam" id="PF00014">
    <property type="entry name" value="Kunitz_BPTI"/>
    <property type="match status" value="1"/>
</dbReference>
<feature type="chain" id="PRO_5002809317" evidence="3">
    <location>
        <begin position="23"/>
        <end position="86"/>
    </location>
</feature>
<dbReference type="OMA" id="CEMTCKD"/>